<dbReference type="SMART" id="SM00898">
    <property type="entry name" value="Fapy_DNA_glyco"/>
    <property type="match status" value="1"/>
</dbReference>
<reference evidence="16 17" key="1">
    <citation type="submission" date="2020-02" db="EMBL/GenBank/DDBJ databases">
        <authorList>
            <person name="Zhang X.-Y."/>
        </authorList>
    </citation>
    <scope>NUCLEOTIDE SEQUENCE [LARGE SCALE GENOMIC DNA]</scope>
    <source>
        <strain evidence="16 17">C33</strain>
    </source>
</reference>
<dbReference type="InterPro" id="IPR015886">
    <property type="entry name" value="H2TH_FPG"/>
</dbReference>
<dbReference type="NCBIfam" id="NF007763">
    <property type="entry name" value="PRK10445.1"/>
    <property type="match status" value="1"/>
</dbReference>
<keyword evidence="6" id="KW-0378">Hydrolase</keyword>
<dbReference type="GO" id="GO:0008270">
    <property type="term" value="F:zinc ion binding"/>
    <property type="evidence" value="ECO:0007669"/>
    <property type="project" value="UniProtKB-KW"/>
</dbReference>
<keyword evidence="16" id="KW-0540">Nuclease</keyword>
<dbReference type="PROSITE" id="PS51068">
    <property type="entry name" value="FPG_CAT"/>
    <property type="match status" value="1"/>
</dbReference>
<evidence type="ECO:0000256" key="11">
    <source>
        <dbReference type="ARBA" id="ARBA00023268"/>
    </source>
</evidence>
<evidence type="ECO:0000256" key="2">
    <source>
        <dbReference type="ARBA" id="ARBA00012720"/>
    </source>
</evidence>
<keyword evidence="5 13" id="KW-0863">Zinc-finger</keyword>
<dbReference type="RefSeq" id="WP_164212032.1">
    <property type="nucleotide sequence ID" value="NZ_JAAGSC010000043.1"/>
</dbReference>
<comment type="similarity">
    <text evidence="1">Belongs to the FPG family.</text>
</comment>
<keyword evidence="4" id="KW-0227">DNA damage</keyword>
<dbReference type="InterPro" id="IPR035937">
    <property type="entry name" value="FPG_N"/>
</dbReference>
<evidence type="ECO:0000256" key="13">
    <source>
        <dbReference type="PROSITE-ProRule" id="PRU00391"/>
    </source>
</evidence>
<feature type="domain" description="Formamidopyrimidine-DNA glycosylase catalytic" evidence="15">
    <location>
        <begin position="2"/>
        <end position="90"/>
    </location>
</feature>
<evidence type="ECO:0000313" key="16">
    <source>
        <dbReference type="EMBL" id="NDY96647.1"/>
    </source>
</evidence>
<dbReference type="EC" id="4.2.99.18" evidence="2"/>
<evidence type="ECO:0000256" key="5">
    <source>
        <dbReference type="ARBA" id="ARBA00022771"/>
    </source>
</evidence>
<evidence type="ECO:0000256" key="6">
    <source>
        <dbReference type="ARBA" id="ARBA00022801"/>
    </source>
</evidence>
<dbReference type="SMART" id="SM01232">
    <property type="entry name" value="H2TH"/>
    <property type="match status" value="1"/>
</dbReference>
<proteinExistence type="inferred from homology"/>
<comment type="caution">
    <text evidence="16">The sequence shown here is derived from an EMBL/GenBank/DDBJ whole genome shotgun (WGS) entry which is preliminary data.</text>
</comment>
<dbReference type="PROSITE" id="PS51066">
    <property type="entry name" value="ZF_FPG_2"/>
    <property type="match status" value="1"/>
</dbReference>
<keyword evidence="11" id="KW-0511">Multifunctional enzyme</keyword>
<keyword evidence="9" id="KW-0234">DNA repair</keyword>
<keyword evidence="8" id="KW-0238">DNA-binding</keyword>
<dbReference type="Gene3D" id="1.10.8.50">
    <property type="match status" value="1"/>
</dbReference>
<dbReference type="GO" id="GO:0140078">
    <property type="term" value="F:class I DNA-(apurinic or apyrimidinic site) endonuclease activity"/>
    <property type="evidence" value="ECO:0007669"/>
    <property type="project" value="UniProtKB-EC"/>
</dbReference>
<evidence type="ECO:0000256" key="9">
    <source>
        <dbReference type="ARBA" id="ARBA00023204"/>
    </source>
</evidence>
<feature type="domain" description="FPG-type" evidence="14">
    <location>
        <begin position="238"/>
        <end position="272"/>
    </location>
</feature>
<dbReference type="GO" id="GO:0000703">
    <property type="term" value="F:oxidized pyrimidine nucleobase lesion DNA N-glycosylase activity"/>
    <property type="evidence" value="ECO:0007669"/>
    <property type="project" value="TreeGrafter"/>
</dbReference>
<dbReference type="EMBL" id="JAAGSC010000043">
    <property type="protein sequence ID" value="NDY96647.1"/>
    <property type="molecule type" value="Genomic_DNA"/>
</dbReference>
<dbReference type="AlphaFoldDB" id="A0A845UZ20"/>
<keyword evidence="12" id="KW-0326">Glycosidase</keyword>
<dbReference type="GO" id="GO:0006284">
    <property type="term" value="P:base-excision repair"/>
    <property type="evidence" value="ECO:0007669"/>
    <property type="project" value="InterPro"/>
</dbReference>
<accession>A0A845UZ20</accession>
<evidence type="ECO:0000256" key="1">
    <source>
        <dbReference type="ARBA" id="ARBA00009409"/>
    </source>
</evidence>
<evidence type="ECO:0000259" key="14">
    <source>
        <dbReference type="PROSITE" id="PS51066"/>
    </source>
</evidence>
<dbReference type="InterPro" id="IPR000214">
    <property type="entry name" value="Znf_DNA_glyclase/AP_lyase"/>
</dbReference>
<dbReference type="PANTHER" id="PTHR42697">
    <property type="entry name" value="ENDONUCLEASE 8"/>
    <property type="match status" value="1"/>
</dbReference>
<evidence type="ECO:0000256" key="8">
    <source>
        <dbReference type="ARBA" id="ARBA00023125"/>
    </source>
</evidence>
<evidence type="ECO:0000256" key="7">
    <source>
        <dbReference type="ARBA" id="ARBA00022833"/>
    </source>
</evidence>
<gene>
    <name evidence="16" type="primary">nei</name>
    <name evidence="16" type="ORF">G3I74_12995</name>
</gene>
<evidence type="ECO:0000259" key="15">
    <source>
        <dbReference type="PROSITE" id="PS51068"/>
    </source>
</evidence>
<evidence type="ECO:0000256" key="4">
    <source>
        <dbReference type="ARBA" id="ARBA00022763"/>
    </source>
</evidence>
<protein>
    <recommendedName>
        <fullName evidence="2">DNA-(apurinic or apyrimidinic site) lyase</fullName>
        <ecNumber evidence="2">4.2.99.18</ecNumber>
    </recommendedName>
</protein>
<dbReference type="InterPro" id="IPR010979">
    <property type="entry name" value="Ribosomal_uS13-like_H2TH"/>
</dbReference>
<dbReference type="SUPFAM" id="SSF81624">
    <property type="entry name" value="N-terminal domain of MutM-like DNA repair proteins"/>
    <property type="match status" value="1"/>
</dbReference>
<dbReference type="SUPFAM" id="SSF57716">
    <property type="entry name" value="Glucocorticoid receptor-like (DNA-binding domain)"/>
    <property type="match status" value="1"/>
</dbReference>
<keyword evidence="3" id="KW-0479">Metal-binding</keyword>
<dbReference type="Proteomes" id="UP000484885">
    <property type="component" value="Unassembled WGS sequence"/>
</dbReference>
<keyword evidence="16" id="KW-0255">Endonuclease</keyword>
<evidence type="ECO:0000256" key="10">
    <source>
        <dbReference type="ARBA" id="ARBA00023239"/>
    </source>
</evidence>
<organism evidence="16 17">
    <name type="scientific">Wenzhouxiangella limi</name>
    <dbReference type="NCBI Taxonomy" id="2707351"/>
    <lineage>
        <taxon>Bacteria</taxon>
        <taxon>Pseudomonadati</taxon>
        <taxon>Pseudomonadota</taxon>
        <taxon>Gammaproteobacteria</taxon>
        <taxon>Chromatiales</taxon>
        <taxon>Wenzhouxiangellaceae</taxon>
        <taxon>Wenzhouxiangella</taxon>
    </lineage>
</organism>
<keyword evidence="10 16" id="KW-0456">Lyase</keyword>
<evidence type="ECO:0000256" key="3">
    <source>
        <dbReference type="ARBA" id="ARBA00022723"/>
    </source>
</evidence>
<evidence type="ECO:0000313" key="17">
    <source>
        <dbReference type="Proteomes" id="UP000484885"/>
    </source>
</evidence>
<sequence length="273" mass="30811">MPEGPEMYRMAQKVAETVAAAPLTEVWFAYPHLQARAAELAGQRVCRVRTQGKALLIEFEQGHTIYTHNQLYGRWMFSAPDRRPDTRRQLRLALSTLQRSALLYSASQIDLIEPGRLADHPFLRRAGLDVLSTSADPAAIEEWIAQPRFARRRLGHLLLDQSFLAGVGNYLRSEILYLARLHPDTRPVDLGGDQRRALATAVSDLMWRSVETGGITNDAARVAALRKAGWRRRDYRHFVFGRAGQSCFECDRAVAKIVVAGRRLYLCPGHQAH</sequence>
<keyword evidence="7" id="KW-0862">Zinc</keyword>
<dbReference type="InterPro" id="IPR012319">
    <property type="entry name" value="FPG_cat"/>
</dbReference>
<dbReference type="PANTHER" id="PTHR42697:SF1">
    <property type="entry name" value="ENDONUCLEASE 8"/>
    <property type="match status" value="1"/>
</dbReference>
<dbReference type="Gene3D" id="3.20.190.10">
    <property type="entry name" value="MutM-like, N-terminal"/>
    <property type="match status" value="1"/>
</dbReference>
<dbReference type="SUPFAM" id="SSF46946">
    <property type="entry name" value="S13-like H2TH domain"/>
    <property type="match status" value="1"/>
</dbReference>
<dbReference type="Pfam" id="PF06831">
    <property type="entry name" value="H2TH"/>
    <property type="match status" value="1"/>
</dbReference>
<dbReference type="GO" id="GO:0003684">
    <property type="term" value="F:damaged DNA binding"/>
    <property type="evidence" value="ECO:0007669"/>
    <property type="project" value="InterPro"/>
</dbReference>
<evidence type="ECO:0000256" key="12">
    <source>
        <dbReference type="ARBA" id="ARBA00023295"/>
    </source>
</evidence>
<keyword evidence="17" id="KW-1185">Reference proteome</keyword>
<dbReference type="Pfam" id="PF01149">
    <property type="entry name" value="Fapy_DNA_glyco"/>
    <property type="match status" value="1"/>
</dbReference>
<name>A0A845UZ20_9GAMM</name>